<dbReference type="EMBL" id="JAFEUZ010000023">
    <property type="protein sequence ID" value="KAG5478653.1"/>
    <property type="molecule type" value="Genomic_DNA"/>
</dbReference>
<comment type="caution">
    <text evidence="2">The sequence shown here is derived from an EMBL/GenBank/DDBJ whole genome shotgun (WGS) entry which is preliminary data.</text>
</comment>
<dbReference type="GeneID" id="92516001"/>
<dbReference type="SUPFAM" id="SSF55347">
    <property type="entry name" value="Glyceraldehyde-3-phosphate dehydrogenase-like, C-terminal domain"/>
    <property type="match status" value="1"/>
</dbReference>
<evidence type="ECO:0000313" key="3">
    <source>
        <dbReference type="Proteomes" id="UP000673552"/>
    </source>
</evidence>
<accession>A0A836HBY9</accession>
<dbReference type="SUPFAM" id="SSF51735">
    <property type="entry name" value="NAD(P)-binding Rossmann-fold domains"/>
    <property type="match status" value="1"/>
</dbReference>
<dbReference type="InterPro" id="IPR036291">
    <property type="entry name" value="NAD(P)-bd_dom_sf"/>
</dbReference>
<evidence type="ECO:0000313" key="2">
    <source>
        <dbReference type="EMBL" id="KAG5478653.1"/>
    </source>
</evidence>
<dbReference type="Gene3D" id="3.40.50.720">
    <property type="entry name" value="NAD(P)-binding Rossmann-like Domain"/>
    <property type="match status" value="1"/>
</dbReference>
<name>A0A836HBY9_9TRYP</name>
<protein>
    <recommendedName>
        <fullName evidence="1">Gfo/Idh/MocA-like oxidoreductase N-terminal domain-containing protein</fullName>
    </recommendedName>
</protein>
<dbReference type="RefSeq" id="XP_067178594.1">
    <property type="nucleotide sequence ID" value="XM_067323489.1"/>
</dbReference>
<evidence type="ECO:0000259" key="1">
    <source>
        <dbReference type="Pfam" id="PF01408"/>
    </source>
</evidence>
<dbReference type="Gene3D" id="3.30.360.10">
    <property type="entry name" value="Dihydrodipicolinate Reductase, domain 2"/>
    <property type="match status" value="2"/>
</dbReference>
<proteinExistence type="predicted"/>
<reference evidence="3" key="1">
    <citation type="journal article" date="2021" name="Microbiol. Resour. Announc.">
        <title>LGAAP: Leishmaniinae Genome Assembly and Annotation Pipeline.</title>
        <authorList>
            <person name="Almutairi H."/>
            <person name="Urbaniak M.D."/>
            <person name="Bates M.D."/>
            <person name="Jariyapan N."/>
            <person name="Kwakye-Nuako G."/>
            <person name="Thomaz-Soccol V."/>
            <person name="Al-Salem W.S."/>
            <person name="Dillon R.J."/>
            <person name="Bates P.A."/>
            <person name="Gatherer D."/>
        </authorList>
    </citation>
    <scope>NUCLEOTIDE SEQUENCE [LARGE SCALE GENOMIC DNA]</scope>
</reference>
<dbReference type="GO" id="GO:0000166">
    <property type="term" value="F:nucleotide binding"/>
    <property type="evidence" value="ECO:0007669"/>
    <property type="project" value="InterPro"/>
</dbReference>
<dbReference type="OrthoDB" id="2129491at2759"/>
<dbReference type="PANTHER" id="PTHR46368">
    <property type="match status" value="1"/>
</dbReference>
<sequence>MRKEPLRVGFLGASTVARKAWWAIHRAGHRVTFIGCRDSGRGRELSRRLQEDIEADSETKVAGSGAQKPFVAPSIGSYMDVVRADNVDIVYISLPTSRRPAWIRACAEYGKHVVSEKPAASSTAELVECLHDMALKRLLFMDGTAFSHSQRLQDVCRAVTQLGGAVHINAHMSFAASPTFMASDIRLQPLLEPHGALGDLGWYCIRWILHIVNLALPTGVAGRVTDCDAQREEPGSDAADGTTISASPVGAGTTAAVSASQRARQKKVAPAAITGFEGYLEFTIPVFRSNDVAPAAAVESPATVTASFQCSFHDCHDQTVDIFCRDGNVTVHGALNPTAEDRPRFVVQRHTVAATPAAAAQEQSSAANAIKVYQVYERLEEQRNDVVYSTAPEEVDSTHQMEQLWRDVGDSLMRVGKGEPLIAKPDLAKKWSRLAYATQVVMDRVLEAAGRHALAANTSFATA</sequence>
<organism evidence="2 3">
    <name type="scientific">Leishmania martiniquensis</name>
    <dbReference type="NCBI Taxonomy" id="1580590"/>
    <lineage>
        <taxon>Eukaryota</taxon>
        <taxon>Discoba</taxon>
        <taxon>Euglenozoa</taxon>
        <taxon>Kinetoplastea</taxon>
        <taxon>Metakinetoplastina</taxon>
        <taxon>Trypanosomatida</taxon>
        <taxon>Trypanosomatidae</taxon>
        <taxon>Leishmaniinae</taxon>
        <taxon>Leishmania</taxon>
    </lineage>
</organism>
<reference evidence="3" key="2">
    <citation type="journal article" date="2021" name="Sci. Data">
        <title>Chromosome-scale genome sequencing, assembly and annotation of six genomes from subfamily Leishmaniinae.</title>
        <authorList>
            <person name="Almutairi H."/>
            <person name="Urbaniak M.D."/>
            <person name="Bates M.D."/>
            <person name="Jariyapan N."/>
            <person name="Kwakye-Nuako G."/>
            <person name="Thomaz Soccol V."/>
            <person name="Al-Salem W.S."/>
            <person name="Dillon R.J."/>
            <person name="Bates P.A."/>
            <person name="Gatherer D."/>
        </authorList>
    </citation>
    <scope>NUCLEOTIDE SEQUENCE [LARGE SCALE GENOMIC DNA]</scope>
</reference>
<dbReference type="Proteomes" id="UP000673552">
    <property type="component" value="Unassembled WGS sequence"/>
</dbReference>
<dbReference type="PANTHER" id="PTHR46368:SF4">
    <property type="entry name" value="OS10G0403700 PROTEIN"/>
    <property type="match status" value="1"/>
</dbReference>
<feature type="domain" description="Gfo/Idh/MocA-like oxidoreductase N-terminal" evidence="1">
    <location>
        <begin position="6"/>
        <end position="131"/>
    </location>
</feature>
<dbReference type="Pfam" id="PF01408">
    <property type="entry name" value="GFO_IDH_MocA"/>
    <property type="match status" value="1"/>
</dbReference>
<gene>
    <name evidence="2" type="ORF">LSCM1_06057</name>
</gene>
<keyword evidence="3" id="KW-1185">Reference proteome</keyword>
<dbReference type="InterPro" id="IPR000683">
    <property type="entry name" value="Gfo/Idh/MocA-like_OxRdtase_N"/>
</dbReference>
<dbReference type="KEGG" id="lmat:92516001"/>
<dbReference type="AlphaFoldDB" id="A0A836HBY9"/>